<organism evidence="5 6">
    <name type="scientific">Arabis nemorensis</name>
    <dbReference type="NCBI Taxonomy" id="586526"/>
    <lineage>
        <taxon>Eukaryota</taxon>
        <taxon>Viridiplantae</taxon>
        <taxon>Streptophyta</taxon>
        <taxon>Embryophyta</taxon>
        <taxon>Tracheophyta</taxon>
        <taxon>Spermatophyta</taxon>
        <taxon>Magnoliopsida</taxon>
        <taxon>eudicotyledons</taxon>
        <taxon>Gunneridae</taxon>
        <taxon>Pentapetalae</taxon>
        <taxon>rosids</taxon>
        <taxon>malvids</taxon>
        <taxon>Brassicales</taxon>
        <taxon>Brassicaceae</taxon>
        <taxon>Arabideae</taxon>
        <taxon>Arabis</taxon>
    </lineage>
</organism>
<dbReference type="GO" id="GO:0032259">
    <property type="term" value="P:methylation"/>
    <property type="evidence" value="ECO:0007669"/>
    <property type="project" value="UniProtKB-KW"/>
</dbReference>
<evidence type="ECO:0000313" key="6">
    <source>
        <dbReference type="Proteomes" id="UP000489600"/>
    </source>
</evidence>
<dbReference type="GO" id="GO:0008757">
    <property type="term" value="F:S-adenosylmethionine-dependent methyltransferase activity"/>
    <property type="evidence" value="ECO:0007669"/>
    <property type="project" value="InterPro"/>
</dbReference>
<gene>
    <name evidence="5" type="ORF">ANE_LOCUS13743</name>
</gene>
<proteinExistence type="predicted"/>
<keyword evidence="4" id="KW-0949">S-adenosyl-L-methionine</keyword>
<dbReference type="PANTHER" id="PTHR32183:SF11">
    <property type="entry name" value="THIOL METHYLTRANSFERASE 2-RELATED"/>
    <property type="match status" value="1"/>
</dbReference>
<name>A0A565BPV4_9BRAS</name>
<dbReference type="PROSITE" id="PS51585">
    <property type="entry name" value="SAM_MT_TPMT"/>
    <property type="match status" value="2"/>
</dbReference>
<dbReference type="InterPro" id="IPR029063">
    <property type="entry name" value="SAM-dependent_MTases_sf"/>
</dbReference>
<dbReference type="InterPro" id="IPR008854">
    <property type="entry name" value="TPMT"/>
</dbReference>
<keyword evidence="3" id="KW-0808">Transferase</keyword>
<keyword evidence="6" id="KW-1185">Reference proteome</keyword>
<dbReference type="Gene3D" id="3.40.50.150">
    <property type="entry name" value="Vaccinia Virus protein VP39"/>
    <property type="match status" value="2"/>
</dbReference>
<dbReference type="OrthoDB" id="276151at2759"/>
<protein>
    <recommendedName>
        <fullName evidence="7">Methyltransferase domain-containing protein</fullName>
    </recommendedName>
</protein>
<dbReference type="AlphaFoldDB" id="A0A565BPV4"/>
<dbReference type="EMBL" id="CABITT030000004">
    <property type="protein sequence ID" value="VVB03299.1"/>
    <property type="molecule type" value="Genomic_DNA"/>
</dbReference>
<accession>A0A565BPV4</accession>
<keyword evidence="2" id="KW-0489">Methyltransferase</keyword>
<dbReference type="PANTHER" id="PTHR32183">
    <property type="match status" value="1"/>
</dbReference>
<evidence type="ECO:0000313" key="5">
    <source>
        <dbReference type="EMBL" id="VVB03299.1"/>
    </source>
</evidence>
<evidence type="ECO:0000256" key="1">
    <source>
        <dbReference type="ARBA" id="ARBA00022553"/>
    </source>
</evidence>
<dbReference type="Proteomes" id="UP000489600">
    <property type="component" value="Unassembled WGS sequence"/>
</dbReference>
<evidence type="ECO:0008006" key="7">
    <source>
        <dbReference type="Google" id="ProtNLM"/>
    </source>
</evidence>
<dbReference type="SUPFAM" id="SSF53335">
    <property type="entry name" value="S-adenosyl-L-methionine-dependent methyltransferases"/>
    <property type="match status" value="2"/>
</dbReference>
<dbReference type="CDD" id="cd02440">
    <property type="entry name" value="AdoMet_MTases"/>
    <property type="match status" value="2"/>
</dbReference>
<reference evidence="5" key="1">
    <citation type="submission" date="2019-07" db="EMBL/GenBank/DDBJ databases">
        <authorList>
            <person name="Dittberner H."/>
        </authorList>
    </citation>
    <scope>NUCLEOTIDE SEQUENCE [LARGE SCALE GENOMIC DNA]</scope>
</reference>
<evidence type="ECO:0000256" key="4">
    <source>
        <dbReference type="ARBA" id="ARBA00022691"/>
    </source>
</evidence>
<evidence type="ECO:0000256" key="2">
    <source>
        <dbReference type="ARBA" id="ARBA00022603"/>
    </source>
</evidence>
<evidence type="ECO:0000256" key="3">
    <source>
        <dbReference type="ARBA" id="ARBA00022679"/>
    </source>
</evidence>
<comment type="caution">
    <text evidence="5">The sequence shown here is derived from an EMBL/GenBank/DDBJ whole genome shotgun (WGS) entry which is preliminary data.</text>
</comment>
<keyword evidence="1" id="KW-0597">Phosphoprotein</keyword>
<dbReference type="Pfam" id="PF05724">
    <property type="entry name" value="TPMT"/>
    <property type="match status" value="2"/>
</dbReference>
<sequence length="436" mass="48972">MENAGKAPAVESPREIFLRLMSEDSSGGWEKTWEEGATPWDLGKPTPIIVHLTETGSLPNGRALVPGCGTGYDVVAMACPDRHVIGLDVSKTAVERSTKKFSSLPNAKYFSFLTEDFFTWEPAEKFDLIVDYTFFCAFEPGVRPLWAQRMEKLLKPGGELITLMFPIEERAEGPPYTVSVSEYEKVLIPLGFEATSIVDNELAVGPRKGIEKIGRWRKPCTLRSTFDLPMDIKEPPGNLVTSKLFSFFSNLQDFDVKRLLMTTFTLIIEQNGYDLCCFLGGWEKIWAEGRTLWDLGEATPIVVHLCETGSLPNGRALVPGCGTGYDVVVMANPDRYVVGLDLSKTSVERSTKMFSSLPNSKHFSFLEEDFFTWEPTEKFDLIFDYNFFCAFEPEVRPLWANKRMEQLLKPGGELITLIFPLDDRVGGPPYQVSVSE</sequence>